<comment type="pathway">
    <text evidence="1">Cofactor biosynthesis; thiamine diphosphate biosynthesis.</text>
</comment>
<dbReference type="RefSeq" id="WP_345591279.1">
    <property type="nucleotide sequence ID" value="NZ_BAABJG010000027.1"/>
</dbReference>
<feature type="domain" description="FAD dependent oxidoreductase" evidence="6">
    <location>
        <begin position="7"/>
        <end position="346"/>
    </location>
</feature>
<dbReference type="InterPro" id="IPR036188">
    <property type="entry name" value="FAD/NAD-bd_sf"/>
</dbReference>
<evidence type="ECO:0000313" key="8">
    <source>
        <dbReference type="Proteomes" id="UP001597180"/>
    </source>
</evidence>
<dbReference type="Pfam" id="PF01266">
    <property type="entry name" value="DAO"/>
    <property type="match status" value="1"/>
</dbReference>
<name>A0ABW3UGD4_9BACL</name>
<dbReference type="SUPFAM" id="SSF51905">
    <property type="entry name" value="FAD/NAD(P)-binding domain"/>
    <property type="match status" value="1"/>
</dbReference>
<keyword evidence="8" id="KW-1185">Reference proteome</keyword>
<gene>
    <name evidence="7" type="primary">thiO</name>
    <name evidence="7" type="ORF">ACFQ4B_02385</name>
</gene>
<dbReference type="Gene3D" id="3.50.50.60">
    <property type="entry name" value="FAD/NAD(P)-binding domain"/>
    <property type="match status" value="1"/>
</dbReference>
<dbReference type="SUPFAM" id="SSF54373">
    <property type="entry name" value="FAD-linked reductases, C-terminal domain"/>
    <property type="match status" value="1"/>
</dbReference>
<evidence type="ECO:0000256" key="1">
    <source>
        <dbReference type="ARBA" id="ARBA00004948"/>
    </source>
</evidence>
<protein>
    <recommendedName>
        <fullName evidence="5">glycine oxidase</fullName>
        <ecNumber evidence="5">1.4.3.19</ecNumber>
    </recommendedName>
</protein>
<evidence type="ECO:0000256" key="4">
    <source>
        <dbReference type="ARBA" id="ARBA00049872"/>
    </source>
</evidence>
<dbReference type="InterPro" id="IPR006076">
    <property type="entry name" value="FAD-dep_OxRdtase"/>
</dbReference>
<dbReference type="NCBIfam" id="TIGR02352">
    <property type="entry name" value="thiamin_ThiO"/>
    <property type="match status" value="1"/>
</dbReference>
<dbReference type="EMBL" id="JBHTLU010000007">
    <property type="protein sequence ID" value="MFD1218956.1"/>
    <property type="molecule type" value="Genomic_DNA"/>
</dbReference>
<dbReference type="InterPro" id="IPR012727">
    <property type="entry name" value="Gly_oxidase_ThiO"/>
</dbReference>
<evidence type="ECO:0000256" key="5">
    <source>
        <dbReference type="ARBA" id="ARBA00050018"/>
    </source>
</evidence>
<comment type="catalytic activity">
    <reaction evidence="4">
        <text>glycine + O2 + H2O = glyoxylate + H2O2 + NH4(+)</text>
        <dbReference type="Rhea" id="RHEA:11532"/>
        <dbReference type="ChEBI" id="CHEBI:15377"/>
        <dbReference type="ChEBI" id="CHEBI:15379"/>
        <dbReference type="ChEBI" id="CHEBI:16240"/>
        <dbReference type="ChEBI" id="CHEBI:28938"/>
        <dbReference type="ChEBI" id="CHEBI:36655"/>
        <dbReference type="ChEBI" id="CHEBI:57305"/>
        <dbReference type="EC" id="1.4.3.19"/>
    </reaction>
</comment>
<evidence type="ECO:0000256" key="2">
    <source>
        <dbReference type="ARBA" id="ARBA00022977"/>
    </source>
</evidence>
<evidence type="ECO:0000313" key="7">
    <source>
        <dbReference type="EMBL" id="MFD1218956.1"/>
    </source>
</evidence>
<evidence type="ECO:0000259" key="6">
    <source>
        <dbReference type="Pfam" id="PF01266"/>
    </source>
</evidence>
<keyword evidence="2" id="KW-0784">Thiamine biosynthesis</keyword>
<dbReference type="PANTHER" id="PTHR13847:SF289">
    <property type="entry name" value="GLYCINE OXIDASE"/>
    <property type="match status" value="1"/>
</dbReference>
<reference evidence="8" key="1">
    <citation type="journal article" date="2019" name="Int. J. Syst. Evol. Microbiol.">
        <title>The Global Catalogue of Microorganisms (GCM) 10K type strain sequencing project: providing services to taxonomists for standard genome sequencing and annotation.</title>
        <authorList>
            <consortium name="The Broad Institute Genomics Platform"/>
            <consortium name="The Broad Institute Genome Sequencing Center for Infectious Disease"/>
            <person name="Wu L."/>
            <person name="Ma J."/>
        </authorList>
    </citation>
    <scope>NUCLEOTIDE SEQUENCE [LARGE SCALE GENOMIC DNA]</scope>
    <source>
        <strain evidence="8">CCUG 53270</strain>
    </source>
</reference>
<organism evidence="7 8">
    <name type="scientific">Paenibacillus vulneris</name>
    <dbReference type="NCBI Taxonomy" id="1133364"/>
    <lineage>
        <taxon>Bacteria</taxon>
        <taxon>Bacillati</taxon>
        <taxon>Bacillota</taxon>
        <taxon>Bacilli</taxon>
        <taxon>Bacillales</taxon>
        <taxon>Paenibacillaceae</taxon>
        <taxon>Paenibacillus</taxon>
    </lineage>
</organism>
<keyword evidence="3 7" id="KW-0560">Oxidoreductase</keyword>
<proteinExistence type="predicted"/>
<dbReference type="Proteomes" id="UP001597180">
    <property type="component" value="Unassembled WGS sequence"/>
</dbReference>
<comment type="caution">
    <text evidence="7">The sequence shown here is derived from an EMBL/GenBank/DDBJ whole genome shotgun (WGS) entry which is preliminary data.</text>
</comment>
<dbReference type="Gene3D" id="3.30.9.10">
    <property type="entry name" value="D-Amino Acid Oxidase, subunit A, domain 2"/>
    <property type="match status" value="1"/>
</dbReference>
<dbReference type="GO" id="GO:0043799">
    <property type="term" value="F:glycine oxidase activity"/>
    <property type="evidence" value="ECO:0007669"/>
    <property type="project" value="UniProtKB-EC"/>
</dbReference>
<accession>A0ABW3UGD4</accession>
<sequence>MNSTTSAIVVGGGIIGSAVALELIRAGVRCTLIDKGALLQEASTAAAGMLGAQVEIHQPGSFYELCRLSQRLYREWTEELEQLSGVSAQYIQQGILRIAWNEEDEQELRSRLAWIQDAEWMEAAAMREWEPAIASDVRGGLYFPKDHQVHPVHLAKTLQAALHKQGCDIREWTPVFNLVERGGRIIGVRTSEGELYADHVIVCAGAWSPTLTEPFGFRLPMFPSKGQCISVKTDAPLIKKTIFTKGGYIVPKQDGTMLIGATQEEAGFDKRCHVSAVSALHAKAARLLPALEQAELVSTWAGLRPGTRDGLPFMGASSKLPGLIFSTGHYRNGILLAPGTGKLIRQLVTGQQPDMDLSAFTPDRMFATVD</sequence>
<evidence type="ECO:0000256" key="3">
    <source>
        <dbReference type="ARBA" id="ARBA00023002"/>
    </source>
</evidence>
<dbReference type="PANTHER" id="PTHR13847">
    <property type="entry name" value="SARCOSINE DEHYDROGENASE-RELATED"/>
    <property type="match status" value="1"/>
</dbReference>
<dbReference type="EC" id="1.4.3.19" evidence="5"/>